<gene>
    <name evidence="1" type="ORF">Vafri_21600</name>
</gene>
<proteinExistence type="predicted"/>
<evidence type="ECO:0000313" key="1">
    <source>
        <dbReference type="EMBL" id="GIL68322.1"/>
    </source>
</evidence>
<accession>A0A8J4BTR7</accession>
<name>A0A8J4BTR7_9CHLO</name>
<feature type="non-terminal residue" evidence="1">
    <location>
        <position position="1"/>
    </location>
</feature>
<dbReference type="Proteomes" id="UP000747399">
    <property type="component" value="Unassembled WGS sequence"/>
</dbReference>
<sequence>NTFLPDYGAATVMPVPVPSNTTSANAGGYTVMISADSLANSPAQWDTAAAVAAAAAAARLTGTGVNTGDTTASNGSVPVTLSITLTPTQLQVVNQHLYSLQAVSGATLQLSATAAGMVQLFLSGTRGQVDAARHLVATVISGVV</sequence>
<dbReference type="AlphaFoldDB" id="A0A8J4BTR7"/>
<dbReference type="EMBL" id="BNCO01000113">
    <property type="protein sequence ID" value="GIL68322.1"/>
    <property type="molecule type" value="Genomic_DNA"/>
</dbReference>
<comment type="caution">
    <text evidence="1">The sequence shown here is derived from an EMBL/GenBank/DDBJ whole genome shotgun (WGS) entry which is preliminary data.</text>
</comment>
<evidence type="ECO:0000313" key="2">
    <source>
        <dbReference type="Proteomes" id="UP000747399"/>
    </source>
</evidence>
<organism evidence="1 2">
    <name type="scientific">Volvox africanus</name>
    <dbReference type="NCBI Taxonomy" id="51714"/>
    <lineage>
        <taxon>Eukaryota</taxon>
        <taxon>Viridiplantae</taxon>
        <taxon>Chlorophyta</taxon>
        <taxon>core chlorophytes</taxon>
        <taxon>Chlorophyceae</taxon>
        <taxon>CS clade</taxon>
        <taxon>Chlamydomonadales</taxon>
        <taxon>Volvocaceae</taxon>
        <taxon>Volvox</taxon>
    </lineage>
</organism>
<keyword evidence="2" id="KW-1185">Reference proteome</keyword>
<protein>
    <submittedName>
        <fullName evidence="1">Uncharacterized protein</fullName>
    </submittedName>
</protein>
<reference evidence="1" key="1">
    <citation type="journal article" date="2021" name="Proc. Natl. Acad. Sci. U.S.A.">
        <title>Three genomes in the algal genus Volvox reveal the fate of a haploid sex-determining region after a transition to homothallism.</title>
        <authorList>
            <person name="Yamamoto K."/>
            <person name="Hamaji T."/>
            <person name="Kawai-Toyooka H."/>
            <person name="Matsuzaki R."/>
            <person name="Takahashi F."/>
            <person name="Nishimura Y."/>
            <person name="Kawachi M."/>
            <person name="Noguchi H."/>
            <person name="Minakuchi Y."/>
            <person name="Umen J.G."/>
            <person name="Toyoda A."/>
            <person name="Nozaki H."/>
        </authorList>
    </citation>
    <scope>NUCLEOTIDE SEQUENCE</scope>
    <source>
        <strain evidence="1">NIES-3780</strain>
    </source>
</reference>